<organism evidence="2 3">
    <name type="scientific">Hypothenemus hampei</name>
    <name type="common">Coffee berry borer</name>
    <dbReference type="NCBI Taxonomy" id="57062"/>
    <lineage>
        <taxon>Eukaryota</taxon>
        <taxon>Metazoa</taxon>
        <taxon>Ecdysozoa</taxon>
        <taxon>Arthropoda</taxon>
        <taxon>Hexapoda</taxon>
        <taxon>Insecta</taxon>
        <taxon>Pterygota</taxon>
        <taxon>Neoptera</taxon>
        <taxon>Endopterygota</taxon>
        <taxon>Coleoptera</taxon>
        <taxon>Polyphaga</taxon>
        <taxon>Cucujiformia</taxon>
        <taxon>Curculionidae</taxon>
        <taxon>Scolytinae</taxon>
        <taxon>Hypothenemus</taxon>
    </lineage>
</organism>
<dbReference type="Proteomes" id="UP001566132">
    <property type="component" value="Unassembled WGS sequence"/>
</dbReference>
<dbReference type="AlphaFoldDB" id="A0ABD1DZR0"/>
<accession>A0ABD1DZR0</accession>
<evidence type="ECO:0000313" key="3">
    <source>
        <dbReference type="Proteomes" id="UP001566132"/>
    </source>
</evidence>
<dbReference type="EMBL" id="JBDJPC010000016">
    <property type="protein sequence ID" value="KAL1487896.1"/>
    <property type="molecule type" value="Genomic_DNA"/>
</dbReference>
<keyword evidence="3" id="KW-1185">Reference proteome</keyword>
<dbReference type="Pfam" id="PF03184">
    <property type="entry name" value="DDE_1"/>
    <property type="match status" value="1"/>
</dbReference>
<comment type="caution">
    <text evidence="2">The sequence shown here is derived from an EMBL/GenBank/DDBJ whole genome shotgun (WGS) entry which is preliminary data.</text>
</comment>
<name>A0ABD1DZR0_HYPHA</name>
<feature type="domain" description="DDE-1" evidence="1">
    <location>
        <begin position="1"/>
        <end position="61"/>
    </location>
</feature>
<evidence type="ECO:0000259" key="1">
    <source>
        <dbReference type="Pfam" id="PF03184"/>
    </source>
</evidence>
<sequence length="186" mass="21137">MDQNVIKLTKLAYRKNLLASLVKKNPKNIVEGMRNVTLKDVFIHLADAWNSLSPPVIERCWGNLLGDYLEDEEMLPLSILKERLIQQNSALPSATEEILQLLGNESVTQSEILKWNDDITSTVDIEHVSDEDEDIQVLFPETPKVTTSVVIENLDNIITWAATIDDINVSDILVLRRLRKKLSTFN</sequence>
<gene>
    <name evidence="2" type="ORF">ABEB36_015281</name>
</gene>
<proteinExistence type="predicted"/>
<evidence type="ECO:0000313" key="2">
    <source>
        <dbReference type="EMBL" id="KAL1487896.1"/>
    </source>
</evidence>
<reference evidence="2 3" key="1">
    <citation type="submission" date="2024-05" db="EMBL/GenBank/DDBJ databases">
        <title>Genetic variation in Jamaican populations of the coffee berry borer (Hypothenemus hampei).</title>
        <authorList>
            <person name="Errbii M."/>
            <person name="Myrie A."/>
        </authorList>
    </citation>
    <scope>NUCLEOTIDE SEQUENCE [LARGE SCALE GENOMIC DNA]</scope>
    <source>
        <strain evidence="2">JA-Hopewell-2020-01-JO</strain>
        <tissue evidence="2">Whole body</tissue>
    </source>
</reference>
<dbReference type="InterPro" id="IPR004875">
    <property type="entry name" value="DDE_SF_endonuclease_dom"/>
</dbReference>
<protein>
    <recommendedName>
        <fullName evidence="1">DDE-1 domain-containing protein</fullName>
    </recommendedName>
</protein>